<accession>A0A2T4UF11</accession>
<dbReference type="Gene3D" id="3.40.710.10">
    <property type="entry name" value="DD-peptidase/beta-lactamase superfamily"/>
    <property type="match status" value="1"/>
</dbReference>
<feature type="active site" description="Proton acceptor" evidence="13">
    <location>
        <position position="71"/>
    </location>
</feature>
<dbReference type="GO" id="GO:0071555">
    <property type="term" value="P:cell wall organization"/>
    <property type="evidence" value="ECO:0007669"/>
    <property type="project" value="UniProtKB-KW"/>
</dbReference>
<feature type="active site" description="Acyl-ester intermediate" evidence="13">
    <location>
        <position position="68"/>
    </location>
</feature>
<keyword evidence="16" id="KW-1133">Transmembrane helix</keyword>
<comment type="function">
    <text evidence="1">Removes C-terminal D-alanyl residues from sugar-peptide cell wall precursors.</text>
</comment>
<keyword evidence="16" id="KW-0472">Membrane</keyword>
<keyword evidence="10" id="KW-0573">Peptidoglycan synthesis</keyword>
<dbReference type="SUPFAM" id="SSF56601">
    <property type="entry name" value="beta-lactamase/transpeptidase-like"/>
    <property type="match status" value="1"/>
</dbReference>
<comment type="similarity">
    <text evidence="3 15">Belongs to the peptidase S11 family.</text>
</comment>
<dbReference type="InterPro" id="IPR012338">
    <property type="entry name" value="Beta-lactam/transpept-like"/>
</dbReference>
<evidence type="ECO:0000256" key="11">
    <source>
        <dbReference type="ARBA" id="ARBA00023316"/>
    </source>
</evidence>
<evidence type="ECO:0000256" key="3">
    <source>
        <dbReference type="ARBA" id="ARBA00007164"/>
    </source>
</evidence>
<comment type="caution">
    <text evidence="20">The sequence shown here is derived from an EMBL/GenBank/DDBJ whole genome shotgun (WGS) entry which is preliminary data.</text>
</comment>
<gene>
    <name evidence="20" type="ORF">C7Y72_15515</name>
</gene>
<dbReference type="GO" id="GO:0008360">
    <property type="term" value="P:regulation of cell shape"/>
    <property type="evidence" value="ECO:0007669"/>
    <property type="project" value="UniProtKB-KW"/>
</dbReference>
<dbReference type="AlphaFoldDB" id="A0A2T4UF11"/>
<evidence type="ECO:0000313" key="21">
    <source>
        <dbReference type="Proteomes" id="UP000240739"/>
    </source>
</evidence>
<dbReference type="Proteomes" id="UP000240739">
    <property type="component" value="Unassembled WGS sequence"/>
</dbReference>
<evidence type="ECO:0000256" key="8">
    <source>
        <dbReference type="ARBA" id="ARBA00022801"/>
    </source>
</evidence>
<dbReference type="PANTHER" id="PTHR21581:SF6">
    <property type="entry name" value="TRAFFICKING PROTEIN PARTICLE COMPLEX SUBUNIT 12"/>
    <property type="match status" value="1"/>
</dbReference>
<dbReference type="GO" id="GO:0006508">
    <property type="term" value="P:proteolysis"/>
    <property type="evidence" value="ECO:0007669"/>
    <property type="project" value="UniProtKB-KW"/>
</dbReference>
<feature type="domain" description="Peptidase S11 D-alanyl-D-alanine carboxypeptidase A N-terminal" evidence="18">
    <location>
        <begin position="40"/>
        <end position="258"/>
    </location>
</feature>
<evidence type="ECO:0000256" key="13">
    <source>
        <dbReference type="PIRSR" id="PIRSR618044-1"/>
    </source>
</evidence>
<dbReference type="InterPro" id="IPR018044">
    <property type="entry name" value="Peptidase_S11"/>
</dbReference>
<evidence type="ECO:0000256" key="10">
    <source>
        <dbReference type="ARBA" id="ARBA00022984"/>
    </source>
</evidence>
<dbReference type="InterPro" id="IPR015956">
    <property type="entry name" value="Peniciliin-bd_prot_C_sf"/>
</dbReference>
<dbReference type="PRINTS" id="PR00725">
    <property type="entry name" value="DADACBPTASE1"/>
</dbReference>
<dbReference type="PANTHER" id="PTHR21581">
    <property type="entry name" value="D-ALANYL-D-ALANINE CARBOXYPEPTIDASE"/>
    <property type="match status" value="1"/>
</dbReference>
<evidence type="ECO:0000313" key="20">
    <source>
        <dbReference type="EMBL" id="PTL56373.1"/>
    </source>
</evidence>
<dbReference type="SUPFAM" id="SSF69189">
    <property type="entry name" value="Penicillin-binding protein associated domain"/>
    <property type="match status" value="1"/>
</dbReference>
<feature type="signal peptide" evidence="17">
    <location>
        <begin position="1"/>
        <end position="31"/>
    </location>
</feature>
<dbReference type="Gene3D" id="2.60.410.10">
    <property type="entry name" value="D-Ala-D-Ala carboxypeptidase, C-terminal domain"/>
    <property type="match status" value="1"/>
</dbReference>
<evidence type="ECO:0000256" key="7">
    <source>
        <dbReference type="ARBA" id="ARBA00022729"/>
    </source>
</evidence>
<evidence type="ECO:0000256" key="12">
    <source>
        <dbReference type="ARBA" id="ARBA00034000"/>
    </source>
</evidence>
<feature type="transmembrane region" description="Helical" evidence="16">
    <location>
        <begin position="382"/>
        <end position="400"/>
    </location>
</feature>
<dbReference type="RefSeq" id="WP_107570092.1">
    <property type="nucleotide sequence ID" value="NZ_PYYB01000002.1"/>
</dbReference>
<feature type="domain" description="Peptidase S11 D-Ala-D-Ala carboxypeptidase A C-terminal" evidence="19">
    <location>
        <begin position="284"/>
        <end position="367"/>
    </location>
</feature>
<sequence>MTSRTSRPGAAVLAALVVLLGALVAAGPARAQDGEPSLRSASSAILVEPATGDIVVEKRADTRRAIASTTKMMTALVTLERASLDDVLTTTDYRPAPVESQIGLQPGERLTVRDLLRGLLLASGNDAAVTLAVRIGGSRERFVRLMNQKAREIGLTNTRFANPIGLDDPDNYSTATDLAKLALVLRRNAFARETMNLEQATLRSGARRRVVQNRNLLVRRFGFVNGVKTGRTTQAGFVLVGSGSRDGVSVVSVVLGEPSEEARVRDSAALLRYGLRRYRVTRALRTGQPLGSATLEYRDDQRVELVAARSSSRVTRRDERLTTRVLGAPKVLDGPLPARSRVGTVEVRFRGRVVDRVPLVTATEVVEATATDRLKDFAGRPGTKILLGALVGCSLLLVLLRRRMGARTGRQTSGTEIA</sequence>
<evidence type="ECO:0000256" key="15">
    <source>
        <dbReference type="RuleBase" id="RU004016"/>
    </source>
</evidence>
<organism evidence="20 21">
    <name type="scientific">Paraconexibacter algicola</name>
    <dbReference type="NCBI Taxonomy" id="2133960"/>
    <lineage>
        <taxon>Bacteria</taxon>
        <taxon>Bacillati</taxon>
        <taxon>Actinomycetota</taxon>
        <taxon>Thermoleophilia</taxon>
        <taxon>Solirubrobacterales</taxon>
        <taxon>Paraconexibacteraceae</taxon>
        <taxon>Paraconexibacter</taxon>
    </lineage>
</organism>
<evidence type="ECO:0000256" key="4">
    <source>
        <dbReference type="ARBA" id="ARBA00012448"/>
    </source>
</evidence>
<evidence type="ECO:0000256" key="2">
    <source>
        <dbReference type="ARBA" id="ARBA00004752"/>
    </source>
</evidence>
<dbReference type="GO" id="GO:0009252">
    <property type="term" value="P:peptidoglycan biosynthetic process"/>
    <property type="evidence" value="ECO:0007669"/>
    <property type="project" value="UniProtKB-UniPathway"/>
</dbReference>
<keyword evidence="6" id="KW-0645">Protease</keyword>
<dbReference type="GO" id="GO:0009002">
    <property type="term" value="F:serine-type D-Ala-D-Ala carboxypeptidase activity"/>
    <property type="evidence" value="ECO:0007669"/>
    <property type="project" value="UniProtKB-EC"/>
</dbReference>
<dbReference type="EMBL" id="PYYB01000002">
    <property type="protein sequence ID" value="PTL56373.1"/>
    <property type="molecule type" value="Genomic_DNA"/>
</dbReference>
<evidence type="ECO:0000259" key="18">
    <source>
        <dbReference type="Pfam" id="PF00768"/>
    </source>
</evidence>
<proteinExistence type="inferred from homology"/>
<keyword evidence="21" id="KW-1185">Reference proteome</keyword>
<keyword evidence="8" id="KW-0378">Hydrolase</keyword>
<dbReference type="InterPro" id="IPR037167">
    <property type="entry name" value="Peptidase_S11_C_sf"/>
</dbReference>
<name>A0A2T4UF11_9ACTN</name>
<keyword evidence="7 17" id="KW-0732">Signal</keyword>
<dbReference type="InterPro" id="IPR001967">
    <property type="entry name" value="Peptidase_S11_N"/>
</dbReference>
<protein>
    <recommendedName>
        <fullName evidence="4">serine-type D-Ala-D-Ala carboxypeptidase</fullName>
        <ecNumber evidence="4">3.4.16.4</ecNumber>
    </recommendedName>
</protein>
<dbReference type="OrthoDB" id="3530815at2"/>
<evidence type="ECO:0000256" key="16">
    <source>
        <dbReference type="SAM" id="Phobius"/>
    </source>
</evidence>
<dbReference type="UniPathway" id="UPA00219"/>
<keyword evidence="5" id="KW-0121">Carboxypeptidase</keyword>
<keyword evidence="11" id="KW-0961">Cell wall biogenesis/degradation</keyword>
<feature type="binding site" evidence="14">
    <location>
        <position position="228"/>
    </location>
    <ligand>
        <name>substrate</name>
    </ligand>
</feature>
<evidence type="ECO:0000256" key="9">
    <source>
        <dbReference type="ARBA" id="ARBA00022960"/>
    </source>
</evidence>
<dbReference type="InterPro" id="IPR012907">
    <property type="entry name" value="Peptidase_S11_C"/>
</dbReference>
<comment type="pathway">
    <text evidence="2">Cell wall biogenesis; peptidoglycan biosynthesis.</text>
</comment>
<feature type="active site" evidence="13">
    <location>
        <position position="123"/>
    </location>
</feature>
<evidence type="ECO:0000259" key="19">
    <source>
        <dbReference type="Pfam" id="PF07943"/>
    </source>
</evidence>
<dbReference type="Pfam" id="PF00768">
    <property type="entry name" value="Peptidase_S11"/>
    <property type="match status" value="1"/>
</dbReference>
<evidence type="ECO:0000256" key="1">
    <source>
        <dbReference type="ARBA" id="ARBA00003217"/>
    </source>
</evidence>
<evidence type="ECO:0000256" key="14">
    <source>
        <dbReference type="PIRSR" id="PIRSR618044-2"/>
    </source>
</evidence>
<evidence type="ECO:0000256" key="17">
    <source>
        <dbReference type="SAM" id="SignalP"/>
    </source>
</evidence>
<dbReference type="Pfam" id="PF07943">
    <property type="entry name" value="PBP5_C"/>
    <property type="match status" value="1"/>
</dbReference>
<feature type="chain" id="PRO_5016313794" description="serine-type D-Ala-D-Ala carboxypeptidase" evidence="17">
    <location>
        <begin position="32"/>
        <end position="418"/>
    </location>
</feature>
<reference evidence="20 21" key="1">
    <citation type="submission" date="2018-03" db="EMBL/GenBank/DDBJ databases">
        <title>Aquarubrobacter algicola gen. nov., sp. nov., a novel actinobacterium isolated from shallow eutrophic lake during the end of cyanobacterial harmful algal blooms.</title>
        <authorList>
            <person name="Chun S.J."/>
        </authorList>
    </citation>
    <scope>NUCLEOTIDE SEQUENCE [LARGE SCALE GENOMIC DNA]</scope>
    <source>
        <strain evidence="20 21">Seoho-28</strain>
    </source>
</reference>
<evidence type="ECO:0000256" key="5">
    <source>
        <dbReference type="ARBA" id="ARBA00022645"/>
    </source>
</evidence>
<dbReference type="EC" id="3.4.16.4" evidence="4"/>
<comment type="catalytic activity">
    <reaction evidence="12">
        <text>Preferential cleavage: (Ac)2-L-Lys-D-Ala-|-D-Ala. Also transpeptidation of peptidyl-alanyl moieties that are N-acyl substituents of D-alanine.</text>
        <dbReference type="EC" id="3.4.16.4"/>
    </reaction>
</comment>
<evidence type="ECO:0000256" key="6">
    <source>
        <dbReference type="ARBA" id="ARBA00022670"/>
    </source>
</evidence>
<keyword evidence="16" id="KW-0812">Transmembrane</keyword>
<keyword evidence="9" id="KW-0133">Cell shape</keyword>